<evidence type="ECO:0000256" key="2">
    <source>
        <dbReference type="ARBA" id="ARBA00006991"/>
    </source>
</evidence>
<dbReference type="InterPro" id="IPR036236">
    <property type="entry name" value="Znf_C2H2_sf"/>
</dbReference>
<comment type="subcellular location">
    <subcellularLocation>
        <location evidence="1">Nucleus</location>
    </subcellularLocation>
</comment>
<evidence type="ECO:0000313" key="14">
    <source>
        <dbReference type="Proteomes" id="UP000410492"/>
    </source>
</evidence>
<evidence type="ECO:0000256" key="7">
    <source>
        <dbReference type="ARBA" id="ARBA00023015"/>
    </source>
</evidence>
<feature type="domain" description="C2H2-type" evidence="12">
    <location>
        <begin position="66"/>
        <end position="93"/>
    </location>
</feature>
<keyword evidence="14" id="KW-1185">Reference proteome</keyword>
<keyword evidence="5 11" id="KW-0863">Zinc-finger</keyword>
<accession>A0A653BU44</accession>
<keyword evidence="10" id="KW-0539">Nucleus</keyword>
<protein>
    <recommendedName>
        <fullName evidence="12">C2H2-type domain-containing protein</fullName>
    </recommendedName>
</protein>
<dbReference type="PROSITE" id="PS00028">
    <property type="entry name" value="ZINC_FINGER_C2H2_1"/>
    <property type="match status" value="3"/>
</dbReference>
<dbReference type="FunFam" id="3.30.160.60:FF:000145">
    <property type="entry name" value="Zinc finger protein 574"/>
    <property type="match status" value="1"/>
</dbReference>
<keyword evidence="8" id="KW-0238">DNA-binding</keyword>
<dbReference type="EMBL" id="CAACVG010005267">
    <property type="protein sequence ID" value="VEN39099.1"/>
    <property type="molecule type" value="Genomic_DNA"/>
</dbReference>
<evidence type="ECO:0000256" key="6">
    <source>
        <dbReference type="ARBA" id="ARBA00022833"/>
    </source>
</evidence>
<keyword evidence="9" id="KW-0804">Transcription</keyword>
<name>A0A653BU44_CALMS</name>
<keyword evidence="4" id="KW-0677">Repeat</keyword>
<proteinExistence type="inferred from homology"/>
<keyword evidence="6" id="KW-0862">Zinc</keyword>
<evidence type="ECO:0000256" key="4">
    <source>
        <dbReference type="ARBA" id="ARBA00022737"/>
    </source>
</evidence>
<organism evidence="13 14">
    <name type="scientific">Callosobruchus maculatus</name>
    <name type="common">Southern cowpea weevil</name>
    <name type="synonym">Pulse bruchid</name>
    <dbReference type="NCBI Taxonomy" id="64391"/>
    <lineage>
        <taxon>Eukaryota</taxon>
        <taxon>Metazoa</taxon>
        <taxon>Ecdysozoa</taxon>
        <taxon>Arthropoda</taxon>
        <taxon>Hexapoda</taxon>
        <taxon>Insecta</taxon>
        <taxon>Pterygota</taxon>
        <taxon>Neoptera</taxon>
        <taxon>Endopterygota</taxon>
        <taxon>Coleoptera</taxon>
        <taxon>Polyphaga</taxon>
        <taxon>Cucujiformia</taxon>
        <taxon>Chrysomeloidea</taxon>
        <taxon>Chrysomelidae</taxon>
        <taxon>Bruchinae</taxon>
        <taxon>Bruchini</taxon>
        <taxon>Callosobruchus</taxon>
    </lineage>
</organism>
<dbReference type="GO" id="GO:0005634">
    <property type="term" value="C:nucleus"/>
    <property type="evidence" value="ECO:0007669"/>
    <property type="project" value="UniProtKB-SubCell"/>
</dbReference>
<dbReference type="InterPro" id="IPR013087">
    <property type="entry name" value="Znf_C2H2_type"/>
</dbReference>
<dbReference type="PANTHER" id="PTHR24394:SF29">
    <property type="entry name" value="MYONEURIN"/>
    <property type="match status" value="1"/>
</dbReference>
<evidence type="ECO:0000256" key="11">
    <source>
        <dbReference type="PROSITE-ProRule" id="PRU00042"/>
    </source>
</evidence>
<comment type="similarity">
    <text evidence="2">Belongs to the krueppel C2H2-type zinc-finger protein family.</text>
</comment>
<dbReference type="Proteomes" id="UP000410492">
    <property type="component" value="Unassembled WGS sequence"/>
</dbReference>
<evidence type="ECO:0000313" key="13">
    <source>
        <dbReference type="EMBL" id="VEN39099.1"/>
    </source>
</evidence>
<keyword evidence="3" id="KW-0479">Metal-binding</keyword>
<evidence type="ECO:0000259" key="12">
    <source>
        <dbReference type="PROSITE" id="PS50157"/>
    </source>
</evidence>
<dbReference type="SUPFAM" id="SSF57667">
    <property type="entry name" value="beta-beta-alpha zinc fingers"/>
    <property type="match status" value="2"/>
</dbReference>
<feature type="domain" description="C2H2-type" evidence="12">
    <location>
        <begin position="94"/>
        <end position="121"/>
    </location>
</feature>
<dbReference type="PANTHER" id="PTHR24394">
    <property type="entry name" value="ZINC FINGER PROTEIN"/>
    <property type="match status" value="1"/>
</dbReference>
<dbReference type="FunFam" id="3.30.160.60:FF:000931">
    <property type="entry name" value="zinc finger protein 697"/>
    <property type="match status" value="1"/>
</dbReference>
<dbReference type="GO" id="GO:0000981">
    <property type="term" value="F:DNA-binding transcription factor activity, RNA polymerase II-specific"/>
    <property type="evidence" value="ECO:0007669"/>
    <property type="project" value="TreeGrafter"/>
</dbReference>
<evidence type="ECO:0000256" key="9">
    <source>
        <dbReference type="ARBA" id="ARBA00023163"/>
    </source>
</evidence>
<dbReference type="GO" id="GO:0008270">
    <property type="term" value="F:zinc ion binding"/>
    <property type="evidence" value="ECO:0007669"/>
    <property type="project" value="UniProtKB-KW"/>
</dbReference>
<dbReference type="Pfam" id="PF12874">
    <property type="entry name" value="zf-met"/>
    <property type="match status" value="1"/>
</dbReference>
<reference evidence="13 14" key="1">
    <citation type="submission" date="2019-01" db="EMBL/GenBank/DDBJ databases">
        <authorList>
            <person name="Sayadi A."/>
        </authorList>
    </citation>
    <scope>NUCLEOTIDE SEQUENCE [LARGE SCALE GENOMIC DNA]</scope>
</reference>
<keyword evidence="7" id="KW-0805">Transcription regulation</keyword>
<dbReference type="AlphaFoldDB" id="A0A653BU44"/>
<gene>
    <name evidence="13" type="ORF">CALMAC_LOCUS3765</name>
</gene>
<dbReference type="SMART" id="SM00355">
    <property type="entry name" value="ZnF_C2H2"/>
    <property type="match status" value="4"/>
</dbReference>
<sequence>MFSWHLASHRRTSHYKILTGKPLVKFDCASYNKHYESASGWRQYLFPTWRRHNIKKHKANEIDMSVICEICGKKLSNKEKLKVHIRTHTGYRPHACHVCPKSFSKKDQLIEHMRTHTGEKPYVCKICGKGFAQRTPLKTHEKTHRFTEDVAACRVCNSVYRNKAHLENHVKSCFTAQLAAQLPQISHIPQIPQVPFTYNYPYKIEDPQDN</sequence>
<dbReference type="OrthoDB" id="6077919at2759"/>
<evidence type="ECO:0000256" key="8">
    <source>
        <dbReference type="ARBA" id="ARBA00023125"/>
    </source>
</evidence>
<dbReference type="Pfam" id="PF00096">
    <property type="entry name" value="zf-C2H2"/>
    <property type="match status" value="3"/>
</dbReference>
<dbReference type="PROSITE" id="PS50157">
    <property type="entry name" value="ZINC_FINGER_C2H2_2"/>
    <property type="match status" value="3"/>
</dbReference>
<feature type="domain" description="C2H2-type" evidence="12">
    <location>
        <begin position="122"/>
        <end position="149"/>
    </location>
</feature>
<dbReference type="FunFam" id="3.30.160.60:FF:000965">
    <property type="entry name" value="Neurotrophin receptor-interacting factor homolog"/>
    <property type="match status" value="1"/>
</dbReference>
<evidence type="ECO:0000256" key="1">
    <source>
        <dbReference type="ARBA" id="ARBA00004123"/>
    </source>
</evidence>
<evidence type="ECO:0000256" key="3">
    <source>
        <dbReference type="ARBA" id="ARBA00022723"/>
    </source>
</evidence>
<dbReference type="Gene3D" id="3.30.160.60">
    <property type="entry name" value="Classic Zinc Finger"/>
    <property type="match status" value="3"/>
</dbReference>
<evidence type="ECO:0000256" key="10">
    <source>
        <dbReference type="ARBA" id="ARBA00023242"/>
    </source>
</evidence>
<evidence type="ECO:0000256" key="5">
    <source>
        <dbReference type="ARBA" id="ARBA00022771"/>
    </source>
</evidence>
<dbReference type="GO" id="GO:0003677">
    <property type="term" value="F:DNA binding"/>
    <property type="evidence" value="ECO:0007669"/>
    <property type="project" value="UniProtKB-KW"/>
</dbReference>